<feature type="transmembrane region" description="Helical" evidence="1">
    <location>
        <begin position="117"/>
        <end position="137"/>
    </location>
</feature>
<keyword evidence="1" id="KW-1133">Transmembrane helix</keyword>
<dbReference type="HAMAP" id="MF_02088">
    <property type="entry name" value="Q_prec_transport"/>
    <property type="match status" value="1"/>
</dbReference>
<evidence type="ECO:0000256" key="1">
    <source>
        <dbReference type="HAMAP-Rule" id="MF_02088"/>
    </source>
</evidence>
<dbReference type="EMBL" id="DF967972">
    <property type="protein sequence ID" value="GAP15532.1"/>
    <property type="molecule type" value="Genomic_DNA"/>
</dbReference>
<keyword evidence="1" id="KW-0812">Transmembrane</keyword>
<keyword evidence="1" id="KW-0813">Transport</keyword>
<comment type="similarity">
    <text evidence="1">Belongs to the vitamin uptake transporter (VUT/ECF) (TC 2.A.88) family. Q precursor transporter subfamily.</text>
</comment>
<feature type="transmembrane region" description="Helical" evidence="1">
    <location>
        <begin position="79"/>
        <end position="97"/>
    </location>
</feature>
<accession>A0A0S7BCH5</accession>
<sequence>MNQPSSENRIYRYLDLVMVLFVTVLLVSNIASSAKIVDWGVSIFGVPLAFDAGTILFPVSYIFGDVLTEVYGFKRSRRVIWAGFGCLTLAALVFAVVRALPGEAAWQGYAGQPAYDAILGGMSSGGIVLASLSAYLVGEFSNSVILARVKVITNGKWLWVRTISSTLIGEGFDSFIFILIASLFGVFPWELFGTLVLTNYIFKVSVEVLMTPATYAVVTFLKRAESEDYFDRHTRFNPFAL</sequence>
<keyword evidence="1" id="KW-1003">Cell membrane</keyword>
<protein>
    <recommendedName>
        <fullName evidence="1">Probable queuosine precursor transporter</fullName>
        <shortName evidence="1">Q precursor transporter</shortName>
    </recommendedName>
</protein>
<name>A0A0S7BCH5_9CHLR</name>
<keyword evidence="1" id="KW-0472">Membrane</keyword>
<feature type="transmembrane region" description="Helical" evidence="1">
    <location>
        <begin position="12"/>
        <end position="31"/>
    </location>
</feature>
<keyword evidence="3" id="KW-1185">Reference proteome</keyword>
<feature type="transmembrane region" description="Helical" evidence="1">
    <location>
        <begin position="200"/>
        <end position="221"/>
    </location>
</feature>
<proteinExistence type="inferred from homology"/>
<feature type="transmembrane region" description="Helical" evidence="1">
    <location>
        <begin position="43"/>
        <end position="67"/>
    </location>
</feature>
<dbReference type="NCBIfam" id="TIGR00697">
    <property type="entry name" value="queuosine precursor transporter"/>
    <property type="match status" value="1"/>
</dbReference>
<evidence type="ECO:0000313" key="2">
    <source>
        <dbReference type="EMBL" id="GAP15532.1"/>
    </source>
</evidence>
<dbReference type="GO" id="GO:0005886">
    <property type="term" value="C:plasma membrane"/>
    <property type="evidence" value="ECO:0007669"/>
    <property type="project" value="UniProtKB-SubCell"/>
</dbReference>
<feature type="transmembrane region" description="Helical" evidence="1">
    <location>
        <begin position="158"/>
        <end position="180"/>
    </location>
</feature>
<dbReference type="AlphaFoldDB" id="A0A0S7BCH5"/>
<dbReference type="GO" id="GO:0022857">
    <property type="term" value="F:transmembrane transporter activity"/>
    <property type="evidence" value="ECO:0007669"/>
    <property type="project" value="UniProtKB-UniRule"/>
</dbReference>
<gene>
    <name evidence="2" type="ORF">LARV_03322</name>
</gene>
<evidence type="ECO:0000313" key="3">
    <source>
        <dbReference type="Proteomes" id="UP000055060"/>
    </source>
</evidence>
<dbReference type="Pfam" id="PF02592">
    <property type="entry name" value="Vut_1"/>
    <property type="match status" value="1"/>
</dbReference>
<dbReference type="InterPro" id="IPR003744">
    <property type="entry name" value="YhhQ"/>
</dbReference>
<comment type="function">
    <text evidence="1">Involved in the import of queuosine (Q) precursors, required for Q precursor salvage.</text>
</comment>
<reference evidence="2" key="1">
    <citation type="submission" date="2015-07" db="EMBL/GenBank/DDBJ databases">
        <title>Draft Genome Sequences of Anaerolinea thermolimosa IMO-1, Bellilinea caldifistulae GOMI-1, Leptolinea tardivitalis YMTK-2, Levilinea saccharolytica KIBI-1,Longilinea arvoryzae KOME-1, Previously Described as Members of the Anaerolineaceae (Chloroflexi).</title>
        <authorList>
            <person name="Sekiguchi Y."/>
            <person name="Ohashi A."/>
            <person name="Matsuura N."/>
            <person name="Tourlousse M.D."/>
        </authorList>
    </citation>
    <scope>NUCLEOTIDE SEQUENCE [LARGE SCALE GENOMIC DNA]</scope>
    <source>
        <strain evidence="2">KOME-1</strain>
    </source>
</reference>
<dbReference type="PANTHER" id="PTHR34300:SF2">
    <property type="entry name" value="QUEUOSINE PRECURSOR TRANSPORTER-RELATED"/>
    <property type="match status" value="1"/>
</dbReference>
<comment type="subcellular location">
    <subcellularLocation>
        <location evidence="1">Cell membrane</location>
        <topology evidence="1">Multi-pass membrane protein</topology>
    </subcellularLocation>
</comment>
<dbReference type="PANTHER" id="PTHR34300">
    <property type="entry name" value="QUEUOSINE PRECURSOR TRANSPORTER-RELATED"/>
    <property type="match status" value="1"/>
</dbReference>
<organism evidence="2">
    <name type="scientific">Longilinea arvoryzae</name>
    <dbReference type="NCBI Taxonomy" id="360412"/>
    <lineage>
        <taxon>Bacteria</taxon>
        <taxon>Bacillati</taxon>
        <taxon>Chloroflexota</taxon>
        <taxon>Anaerolineae</taxon>
        <taxon>Anaerolineales</taxon>
        <taxon>Anaerolineaceae</taxon>
        <taxon>Longilinea</taxon>
    </lineage>
</organism>
<dbReference type="STRING" id="360412.LARV_03322"/>
<dbReference type="Proteomes" id="UP000055060">
    <property type="component" value="Unassembled WGS sequence"/>
</dbReference>